<accession>A0A9D3YKI2</accession>
<dbReference type="AlphaFoldDB" id="A0A9D3YKI2"/>
<reference evidence="2" key="1">
    <citation type="journal article" date="2019" name="bioRxiv">
        <title>The Genome of the Zebra Mussel, Dreissena polymorpha: A Resource for Invasive Species Research.</title>
        <authorList>
            <person name="McCartney M.A."/>
            <person name="Auch B."/>
            <person name="Kono T."/>
            <person name="Mallez S."/>
            <person name="Zhang Y."/>
            <person name="Obille A."/>
            <person name="Becker A."/>
            <person name="Abrahante J.E."/>
            <person name="Garbe J."/>
            <person name="Badalamenti J.P."/>
            <person name="Herman A."/>
            <person name="Mangelson H."/>
            <person name="Liachko I."/>
            <person name="Sullivan S."/>
            <person name="Sone E.D."/>
            <person name="Koren S."/>
            <person name="Silverstein K.A.T."/>
            <person name="Beckman K.B."/>
            <person name="Gohl D.M."/>
        </authorList>
    </citation>
    <scope>NUCLEOTIDE SEQUENCE</scope>
    <source>
        <strain evidence="2">Duluth1</strain>
        <tissue evidence="2">Whole animal</tissue>
    </source>
</reference>
<feature type="compositionally biased region" description="Low complexity" evidence="1">
    <location>
        <begin position="19"/>
        <end position="36"/>
    </location>
</feature>
<name>A0A9D3YKI2_DREPO</name>
<dbReference type="EMBL" id="JAIWYP010000015">
    <property type="protein sequence ID" value="KAH3700479.1"/>
    <property type="molecule type" value="Genomic_DNA"/>
</dbReference>
<protein>
    <submittedName>
        <fullName evidence="2">Uncharacterized protein</fullName>
    </submittedName>
</protein>
<keyword evidence="3" id="KW-1185">Reference proteome</keyword>
<evidence type="ECO:0000313" key="2">
    <source>
        <dbReference type="EMBL" id="KAH3700479.1"/>
    </source>
</evidence>
<dbReference type="Proteomes" id="UP000828390">
    <property type="component" value="Unassembled WGS sequence"/>
</dbReference>
<feature type="region of interest" description="Disordered" evidence="1">
    <location>
        <begin position="1"/>
        <end position="43"/>
    </location>
</feature>
<gene>
    <name evidence="2" type="ORF">DPMN_075458</name>
</gene>
<proteinExistence type="predicted"/>
<reference evidence="2" key="2">
    <citation type="submission" date="2020-11" db="EMBL/GenBank/DDBJ databases">
        <authorList>
            <person name="McCartney M.A."/>
            <person name="Auch B."/>
            <person name="Kono T."/>
            <person name="Mallez S."/>
            <person name="Becker A."/>
            <person name="Gohl D.M."/>
            <person name="Silverstein K.A.T."/>
            <person name="Koren S."/>
            <person name="Bechman K.B."/>
            <person name="Herman A."/>
            <person name="Abrahante J.E."/>
            <person name="Garbe J."/>
        </authorList>
    </citation>
    <scope>NUCLEOTIDE SEQUENCE</scope>
    <source>
        <strain evidence="2">Duluth1</strain>
        <tissue evidence="2">Whole animal</tissue>
    </source>
</reference>
<comment type="caution">
    <text evidence="2">The sequence shown here is derived from an EMBL/GenBank/DDBJ whole genome shotgun (WGS) entry which is preliminary data.</text>
</comment>
<evidence type="ECO:0000313" key="3">
    <source>
        <dbReference type="Proteomes" id="UP000828390"/>
    </source>
</evidence>
<organism evidence="2 3">
    <name type="scientific">Dreissena polymorpha</name>
    <name type="common">Zebra mussel</name>
    <name type="synonym">Mytilus polymorpha</name>
    <dbReference type="NCBI Taxonomy" id="45954"/>
    <lineage>
        <taxon>Eukaryota</taxon>
        <taxon>Metazoa</taxon>
        <taxon>Spiralia</taxon>
        <taxon>Lophotrochozoa</taxon>
        <taxon>Mollusca</taxon>
        <taxon>Bivalvia</taxon>
        <taxon>Autobranchia</taxon>
        <taxon>Heteroconchia</taxon>
        <taxon>Euheterodonta</taxon>
        <taxon>Imparidentia</taxon>
        <taxon>Neoheterodontei</taxon>
        <taxon>Myida</taxon>
        <taxon>Dreissenoidea</taxon>
        <taxon>Dreissenidae</taxon>
        <taxon>Dreissena</taxon>
    </lineage>
</organism>
<evidence type="ECO:0000256" key="1">
    <source>
        <dbReference type="SAM" id="MobiDB-lite"/>
    </source>
</evidence>
<sequence length="61" mass="6531">MKVFRANGHINPNDGSSNSEVGGIMSGSSSGSSRDSLASERMVSKSFCGNRQDTVLYIKYI</sequence>